<reference evidence="2" key="1">
    <citation type="journal article" date="2019" name="Int. J. Syst. Evol. Microbiol.">
        <title>The Global Catalogue of Microorganisms (GCM) 10K type strain sequencing project: providing services to taxonomists for standard genome sequencing and annotation.</title>
        <authorList>
            <consortium name="The Broad Institute Genomics Platform"/>
            <consortium name="The Broad Institute Genome Sequencing Center for Infectious Disease"/>
            <person name="Wu L."/>
            <person name="Ma J."/>
        </authorList>
    </citation>
    <scope>NUCLEOTIDE SEQUENCE [LARGE SCALE GENOMIC DNA]</scope>
    <source>
        <strain evidence="2">CGMCC 1.10363</strain>
    </source>
</reference>
<organism evidence="1 2">
    <name type="scientific">Gryllotalpicola reticulitermitis</name>
    <dbReference type="NCBI Taxonomy" id="1184153"/>
    <lineage>
        <taxon>Bacteria</taxon>
        <taxon>Bacillati</taxon>
        <taxon>Actinomycetota</taxon>
        <taxon>Actinomycetes</taxon>
        <taxon>Micrococcales</taxon>
        <taxon>Microbacteriaceae</taxon>
        <taxon>Gryllotalpicola</taxon>
    </lineage>
</organism>
<protein>
    <recommendedName>
        <fullName evidence="3">FXSXX-COOH protein</fullName>
    </recommendedName>
</protein>
<dbReference type="EMBL" id="JBHSCN010000022">
    <property type="protein sequence ID" value="MFC4245165.1"/>
    <property type="molecule type" value="Genomic_DNA"/>
</dbReference>
<proteinExistence type="predicted"/>
<comment type="caution">
    <text evidence="1">The sequence shown here is derived from an EMBL/GenBank/DDBJ whole genome shotgun (WGS) entry which is preliminary data.</text>
</comment>
<accession>A0ABV8QCC2</accession>
<keyword evidence="2" id="KW-1185">Reference proteome</keyword>
<gene>
    <name evidence="1" type="ORF">ACFOYW_17490</name>
</gene>
<evidence type="ECO:0000313" key="1">
    <source>
        <dbReference type="EMBL" id="MFC4245165.1"/>
    </source>
</evidence>
<evidence type="ECO:0000313" key="2">
    <source>
        <dbReference type="Proteomes" id="UP001595900"/>
    </source>
</evidence>
<name>A0ABV8QCC2_9MICO</name>
<dbReference type="Proteomes" id="UP001595900">
    <property type="component" value="Unassembled WGS sequence"/>
</dbReference>
<sequence length="73" mass="7987">MSWPPTMLGPAQNEMEPFVALPEGLLEPLFDVELLPLPLLQALRATTDAAAIAIAAILTEPRRRGAWLRPKTV</sequence>
<evidence type="ECO:0008006" key="3">
    <source>
        <dbReference type="Google" id="ProtNLM"/>
    </source>
</evidence>
<dbReference type="RefSeq" id="WP_390232025.1">
    <property type="nucleotide sequence ID" value="NZ_JBHSCN010000022.1"/>
</dbReference>